<evidence type="ECO:0000313" key="4">
    <source>
        <dbReference type="Proteomes" id="UP000306102"/>
    </source>
</evidence>
<accession>A0A4S4DZ77</accession>
<reference evidence="3 4" key="1">
    <citation type="journal article" date="2018" name="Proc. Natl. Acad. Sci. U.S.A.">
        <title>Draft genome sequence of Camellia sinensis var. sinensis provides insights into the evolution of the tea genome and tea quality.</title>
        <authorList>
            <person name="Wei C."/>
            <person name="Yang H."/>
            <person name="Wang S."/>
            <person name="Zhao J."/>
            <person name="Liu C."/>
            <person name="Gao L."/>
            <person name="Xia E."/>
            <person name="Lu Y."/>
            <person name="Tai Y."/>
            <person name="She G."/>
            <person name="Sun J."/>
            <person name="Cao H."/>
            <person name="Tong W."/>
            <person name="Gao Q."/>
            <person name="Li Y."/>
            <person name="Deng W."/>
            <person name="Jiang X."/>
            <person name="Wang W."/>
            <person name="Chen Q."/>
            <person name="Zhang S."/>
            <person name="Li H."/>
            <person name="Wu J."/>
            <person name="Wang P."/>
            <person name="Li P."/>
            <person name="Shi C."/>
            <person name="Zheng F."/>
            <person name="Jian J."/>
            <person name="Huang B."/>
            <person name="Shan D."/>
            <person name="Shi M."/>
            <person name="Fang C."/>
            <person name="Yue Y."/>
            <person name="Li F."/>
            <person name="Li D."/>
            <person name="Wei S."/>
            <person name="Han B."/>
            <person name="Jiang C."/>
            <person name="Yin Y."/>
            <person name="Xia T."/>
            <person name="Zhang Z."/>
            <person name="Bennetzen J.L."/>
            <person name="Zhao S."/>
            <person name="Wan X."/>
        </authorList>
    </citation>
    <scope>NUCLEOTIDE SEQUENCE [LARGE SCALE GENOMIC DNA]</scope>
    <source>
        <strain evidence="4">cv. Shuchazao</strain>
        <tissue evidence="3">Leaf</tissue>
    </source>
</reference>
<dbReference type="Proteomes" id="UP000306102">
    <property type="component" value="Unassembled WGS sequence"/>
</dbReference>
<organism evidence="3 4">
    <name type="scientific">Camellia sinensis var. sinensis</name>
    <name type="common">China tea</name>
    <dbReference type="NCBI Taxonomy" id="542762"/>
    <lineage>
        <taxon>Eukaryota</taxon>
        <taxon>Viridiplantae</taxon>
        <taxon>Streptophyta</taxon>
        <taxon>Embryophyta</taxon>
        <taxon>Tracheophyta</taxon>
        <taxon>Spermatophyta</taxon>
        <taxon>Magnoliopsida</taxon>
        <taxon>eudicotyledons</taxon>
        <taxon>Gunneridae</taxon>
        <taxon>Pentapetalae</taxon>
        <taxon>asterids</taxon>
        <taxon>Ericales</taxon>
        <taxon>Theaceae</taxon>
        <taxon>Camellia</taxon>
    </lineage>
</organism>
<keyword evidence="4" id="KW-1185">Reference proteome</keyword>
<name>A0A4S4DZ77_CAMSN</name>
<dbReference type="Pfam" id="PF23598">
    <property type="entry name" value="LRR_14"/>
    <property type="match status" value="1"/>
</dbReference>
<dbReference type="PANTHER" id="PTHR15140:SF57">
    <property type="entry name" value="RX N-TERMINAL DOMAIN-CONTAINING PROTEIN"/>
    <property type="match status" value="1"/>
</dbReference>
<evidence type="ECO:0000259" key="2">
    <source>
        <dbReference type="Pfam" id="PF23598"/>
    </source>
</evidence>
<dbReference type="EMBL" id="SDRB02009067">
    <property type="protein sequence ID" value="THG08792.1"/>
    <property type="molecule type" value="Genomic_DNA"/>
</dbReference>
<dbReference type="Gene3D" id="3.80.10.10">
    <property type="entry name" value="Ribonuclease Inhibitor"/>
    <property type="match status" value="1"/>
</dbReference>
<evidence type="ECO:0000313" key="3">
    <source>
        <dbReference type="EMBL" id="THG08792.1"/>
    </source>
</evidence>
<keyword evidence="1" id="KW-0677">Repeat</keyword>
<dbReference type="InterPro" id="IPR032675">
    <property type="entry name" value="LRR_dom_sf"/>
</dbReference>
<proteinExistence type="predicted"/>
<comment type="caution">
    <text evidence="3">The sequence shown here is derived from an EMBL/GenBank/DDBJ whole genome shotgun (WGS) entry which is preliminary data.</text>
</comment>
<dbReference type="SUPFAM" id="SSF52058">
    <property type="entry name" value="L domain-like"/>
    <property type="match status" value="1"/>
</dbReference>
<protein>
    <recommendedName>
        <fullName evidence="2">Disease resistance R13L4/SHOC-2-like LRR domain-containing protein</fullName>
    </recommendedName>
</protein>
<sequence>MSSPPPYLQRLWLQGRLETLPPWITSMHSLVKLRLRWSPLRVDPLESLQALPNLVELQLRQAYDGDVLQFKAGGFQGLKILHLHDLKALRRVSVEDGAMPHLEDLKIICCESLENVPAGIEFLTNLKSLAFSDMKNELIMRLQGKQGDDYLKIMNIPEANYTFWDCNRWNQTCLLK</sequence>
<evidence type="ECO:0000256" key="1">
    <source>
        <dbReference type="ARBA" id="ARBA00022737"/>
    </source>
</evidence>
<dbReference type="AlphaFoldDB" id="A0A4S4DZ77"/>
<dbReference type="PANTHER" id="PTHR15140">
    <property type="entry name" value="TUBULIN-SPECIFIC CHAPERONE E"/>
    <property type="match status" value="1"/>
</dbReference>
<feature type="domain" description="Disease resistance R13L4/SHOC-2-like LRR" evidence="2">
    <location>
        <begin position="3"/>
        <end position="130"/>
    </location>
</feature>
<dbReference type="InterPro" id="IPR055414">
    <property type="entry name" value="LRR_R13L4/SHOC2-like"/>
</dbReference>
<gene>
    <name evidence="3" type="ORF">TEA_016941</name>
</gene>